<reference evidence="10" key="2">
    <citation type="submission" date="2020-04" db="EMBL/GenBank/DDBJ databases">
        <authorList>
            <consortium name="NCBI Genome Project"/>
        </authorList>
    </citation>
    <scope>NUCLEOTIDE SEQUENCE</scope>
    <source>
        <strain evidence="10">CBS 781.70</strain>
    </source>
</reference>
<reference evidence="10" key="3">
    <citation type="submission" date="2025-04" db="UniProtKB">
        <authorList>
            <consortium name="RefSeq"/>
        </authorList>
    </citation>
    <scope>IDENTIFICATION</scope>
    <source>
        <strain evidence="10">CBS 781.70</strain>
    </source>
</reference>
<evidence type="ECO:0000256" key="6">
    <source>
        <dbReference type="SAM" id="MobiDB-lite"/>
    </source>
</evidence>
<dbReference type="GO" id="GO:0032040">
    <property type="term" value="C:small-subunit processome"/>
    <property type="evidence" value="ECO:0007669"/>
    <property type="project" value="TreeGrafter"/>
</dbReference>
<feature type="region of interest" description="Disordered" evidence="6">
    <location>
        <begin position="427"/>
        <end position="531"/>
    </location>
</feature>
<dbReference type="Proteomes" id="UP000504638">
    <property type="component" value="Unplaced"/>
</dbReference>
<feature type="region of interest" description="Disordered" evidence="6">
    <location>
        <begin position="63"/>
        <end position="133"/>
    </location>
</feature>
<feature type="region of interest" description="Disordered" evidence="6">
    <location>
        <begin position="1"/>
        <end position="27"/>
    </location>
</feature>
<dbReference type="GeneID" id="54415053"/>
<feature type="region of interest" description="Disordered" evidence="6">
    <location>
        <begin position="591"/>
        <end position="615"/>
    </location>
</feature>
<proteinExistence type="inferred from homology"/>
<dbReference type="Pfam" id="PF04000">
    <property type="entry name" value="Sas10_Utp3"/>
    <property type="match status" value="1"/>
</dbReference>
<feature type="region of interest" description="Disordered" evidence="6">
    <location>
        <begin position="367"/>
        <end position="395"/>
    </location>
</feature>
<feature type="compositionally biased region" description="Basic and acidic residues" evidence="6">
    <location>
        <begin position="483"/>
        <end position="514"/>
    </location>
</feature>
<dbReference type="OrthoDB" id="1924577at2759"/>
<feature type="compositionally biased region" description="Basic and acidic residues" evidence="6">
    <location>
        <begin position="370"/>
        <end position="379"/>
    </location>
</feature>
<dbReference type="PANTHER" id="PTHR13237">
    <property type="entry name" value="SOMETHING ABOUT SILENCING PROTEIN 10-RELATED"/>
    <property type="match status" value="1"/>
</dbReference>
<protein>
    <recommendedName>
        <fullName evidence="7">Sas10 C-terminal domain-containing protein</fullName>
    </recommendedName>
</protein>
<dbReference type="GO" id="GO:0000462">
    <property type="term" value="P:maturation of SSU-rRNA from tricistronic rRNA transcript (SSU-rRNA, 5.8S rRNA, LSU-rRNA)"/>
    <property type="evidence" value="ECO:0007669"/>
    <property type="project" value="TreeGrafter"/>
</dbReference>
<feature type="domain" description="Sas10 C-terminal" evidence="7">
    <location>
        <begin position="577"/>
        <end position="651"/>
    </location>
</feature>
<keyword evidence="4" id="KW-0539">Nucleus</keyword>
<keyword evidence="3" id="KW-0597">Phosphoprotein</keyword>
<evidence type="ECO:0000313" key="10">
    <source>
        <dbReference type="RefSeq" id="XP_033539152.1"/>
    </source>
</evidence>
<keyword evidence="9" id="KW-1185">Reference proteome</keyword>
<evidence type="ECO:0000256" key="5">
    <source>
        <dbReference type="SAM" id="Coils"/>
    </source>
</evidence>
<feature type="compositionally biased region" description="Basic residues" evidence="6">
    <location>
        <begin position="593"/>
        <end position="609"/>
    </location>
</feature>
<evidence type="ECO:0000256" key="2">
    <source>
        <dbReference type="ARBA" id="ARBA00010979"/>
    </source>
</evidence>
<gene>
    <name evidence="8 10" type="ORF">P152DRAFT_21995</name>
</gene>
<evidence type="ECO:0000313" key="9">
    <source>
        <dbReference type="Proteomes" id="UP000504638"/>
    </source>
</evidence>
<evidence type="ECO:0000256" key="3">
    <source>
        <dbReference type="ARBA" id="ARBA00022553"/>
    </source>
</evidence>
<comment type="similarity">
    <text evidence="2">Belongs to the SAS10 family.</text>
</comment>
<evidence type="ECO:0000313" key="8">
    <source>
        <dbReference type="EMBL" id="KAF1817521.1"/>
    </source>
</evidence>
<comment type="subcellular location">
    <subcellularLocation>
        <location evidence="1">Nucleus</location>
    </subcellularLocation>
</comment>
<dbReference type="InterPro" id="IPR018972">
    <property type="entry name" value="Sas10_C_dom"/>
</dbReference>
<sequence>MAKKRKASGRAPAQPKSFDEIDPSQSKLRINSYEDVADSEDEFHLNQDKVLLDEGPQAKRRRRLAEEDEFLQASDEEVLAYDDESSDVDEYDDEGEEGMLEPRNGNYTSKPGLRDGLRDTPEDDEDGEDLHHWGKNKESYYDADVIETEQDALDEEAEALRLQKKHLEALDDADYGFDESTWKLAGKEEKAVLGAGVVTEVLPDITVTDDMGPTERLKLLKARYPEFEYLAQEWNDLRRIRPTLAAEAKAAQKAKSNIQRNDTPFAVTAFRTADSYLAALTMYFVILTSPAAKEDAALARSPVEMREHGIMDMLMRCRDLWLKVKEMEVSIPSSPAVGDMATEYLSDHSSSPLVSPSIPNGQLLSELEDAESRGTEKRDGKPKKRVIDEQAAEATRRTQARIAEMNKFLASASQNPLIPVASTQKDGYDIESDDDIGEPAPLTEAEAKEKARKRKSLRFYTSQIAQRELKKDRAGQGQGDDDLPYRERWRDRVERLNKEAETRGKKKAEGKEVLGAESGSEDEAEASRSAIDDEDDYYDYIANRNKKKKDDKAMAAMQVKADKLNAQVVPVEVVGPDGKRKITYQIEKNKGLAPKRKKDVRNPRVKKRKKYEERQKKLKSIKSVFTSGEARGGYGGELTGIKRGLVKSRKL</sequence>
<evidence type="ECO:0000256" key="1">
    <source>
        <dbReference type="ARBA" id="ARBA00004123"/>
    </source>
</evidence>
<evidence type="ECO:0000259" key="7">
    <source>
        <dbReference type="Pfam" id="PF09368"/>
    </source>
</evidence>
<keyword evidence="5" id="KW-0175">Coiled coil</keyword>
<dbReference type="AlphaFoldDB" id="A0A6G1GI00"/>
<dbReference type="Pfam" id="PF09368">
    <property type="entry name" value="Sas10"/>
    <property type="match status" value="1"/>
</dbReference>
<dbReference type="EMBL" id="ML975149">
    <property type="protein sequence ID" value="KAF1817521.1"/>
    <property type="molecule type" value="Genomic_DNA"/>
</dbReference>
<evidence type="ECO:0000256" key="4">
    <source>
        <dbReference type="ARBA" id="ARBA00023242"/>
    </source>
</evidence>
<feature type="compositionally biased region" description="Acidic residues" evidence="6">
    <location>
        <begin position="66"/>
        <end position="99"/>
    </location>
</feature>
<dbReference type="RefSeq" id="XP_033539152.1">
    <property type="nucleotide sequence ID" value="XM_033674483.1"/>
</dbReference>
<organism evidence="8">
    <name type="scientific">Eremomyces bilateralis CBS 781.70</name>
    <dbReference type="NCBI Taxonomy" id="1392243"/>
    <lineage>
        <taxon>Eukaryota</taxon>
        <taxon>Fungi</taxon>
        <taxon>Dikarya</taxon>
        <taxon>Ascomycota</taxon>
        <taxon>Pezizomycotina</taxon>
        <taxon>Dothideomycetes</taxon>
        <taxon>Dothideomycetes incertae sedis</taxon>
        <taxon>Eremomycetales</taxon>
        <taxon>Eremomycetaceae</taxon>
        <taxon>Eremomyces</taxon>
    </lineage>
</organism>
<accession>A0A6G1GI00</accession>
<dbReference type="InterPro" id="IPR007146">
    <property type="entry name" value="Sas10/Utp3/C1D"/>
</dbReference>
<name>A0A6G1GI00_9PEZI</name>
<feature type="coiled-coil region" evidence="5">
    <location>
        <begin position="143"/>
        <end position="170"/>
    </location>
</feature>
<dbReference type="PANTHER" id="PTHR13237:SF8">
    <property type="entry name" value="SOMETHING ABOUT SILENCING PROTEIN 10"/>
    <property type="match status" value="1"/>
</dbReference>
<reference evidence="8 10" key="1">
    <citation type="submission" date="2020-01" db="EMBL/GenBank/DDBJ databases">
        <authorList>
            <consortium name="DOE Joint Genome Institute"/>
            <person name="Haridas S."/>
            <person name="Albert R."/>
            <person name="Binder M."/>
            <person name="Bloem J."/>
            <person name="Labutti K."/>
            <person name="Salamov A."/>
            <person name="Andreopoulos B."/>
            <person name="Baker S.E."/>
            <person name="Barry K."/>
            <person name="Bills G."/>
            <person name="Bluhm B.H."/>
            <person name="Cannon C."/>
            <person name="Castanera R."/>
            <person name="Culley D.E."/>
            <person name="Daum C."/>
            <person name="Ezra D."/>
            <person name="Gonzalez J.B."/>
            <person name="Henrissat B."/>
            <person name="Kuo A."/>
            <person name="Liang C."/>
            <person name="Lipzen A."/>
            <person name="Lutzoni F."/>
            <person name="Magnuson J."/>
            <person name="Mondo S."/>
            <person name="Nolan M."/>
            <person name="Ohm R."/>
            <person name="Pangilinan J."/>
            <person name="Park H.-J."/>
            <person name="Ramirez L."/>
            <person name="Alfaro M."/>
            <person name="Sun H."/>
            <person name="Tritt A."/>
            <person name="Yoshinaga Y."/>
            <person name="Zwiers L.-H."/>
            <person name="Turgeon B.G."/>
            <person name="Goodwin S.B."/>
            <person name="Spatafora J.W."/>
            <person name="Crous P.W."/>
            <person name="Grigoriev I.V."/>
        </authorList>
    </citation>
    <scope>NUCLEOTIDE SEQUENCE</scope>
    <source>
        <strain evidence="8 10">CBS 781.70</strain>
    </source>
</reference>